<keyword evidence="3 8" id="KW-0805">Transcription regulation</keyword>
<dbReference type="PANTHER" id="PTHR30437:SF4">
    <property type="entry name" value="TRANSCRIPTION ELONGATION FACTOR GREA"/>
    <property type="match status" value="1"/>
</dbReference>
<evidence type="ECO:0000256" key="9">
    <source>
        <dbReference type="RuleBase" id="RU000556"/>
    </source>
</evidence>
<dbReference type="EMBL" id="SMGD01000011">
    <property type="protein sequence ID" value="TCK58872.1"/>
    <property type="molecule type" value="Genomic_DNA"/>
</dbReference>
<dbReference type="NCBIfam" id="NF001263">
    <property type="entry name" value="PRK00226.1-4"/>
    <property type="match status" value="1"/>
</dbReference>
<dbReference type="Pfam" id="PF03449">
    <property type="entry name" value="GreA_GreB_N"/>
    <property type="match status" value="1"/>
</dbReference>
<dbReference type="GO" id="GO:0070063">
    <property type="term" value="F:RNA polymerase binding"/>
    <property type="evidence" value="ECO:0007669"/>
    <property type="project" value="InterPro"/>
</dbReference>
<comment type="caution">
    <text evidence="12">The sequence shown here is derived from an EMBL/GenBank/DDBJ whole genome shotgun (WGS) entry which is preliminary data.</text>
</comment>
<evidence type="ECO:0000256" key="7">
    <source>
        <dbReference type="ARBA" id="ARBA00030776"/>
    </source>
</evidence>
<proteinExistence type="inferred from homology"/>
<keyword evidence="4 8" id="KW-0238">DNA-binding</keyword>
<evidence type="ECO:0000256" key="4">
    <source>
        <dbReference type="ARBA" id="ARBA00023125"/>
    </source>
</evidence>
<evidence type="ECO:0000256" key="8">
    <source>
        <dbReference type="HAMAP-Rule" id="MF_00105"/>
    </source>
</evidence>
<protein>
    <recommendedName>
        <fullName evidence="2 8">Transcription elongation factor GreA</fullName>
    </recommendedName>
    <alternativeName>
        <fullName evidence="7 8">Transcript cleavage factor GreA</fullName>
    </alternativeName>
</protein>
<evidence type="ECO:0000259" key="11">
    <source>
        <dbReference type="Pfam" id="PF03449"/>
    </source>
</evidence>
<dbReference type="NCBIfam" id="NF001264">
    <property type="entry name" value="PRK00226.1-5"/>
    <property type="match status" value="1"/>
</dbReference>
<feature type="domain" description="Transcription elongation factor GreA/GreB C-terminal" evidence="10">
    <location>
        <begin position="83"/>
        <end position="157"/>
    </location>
</feature>
<dbReference type="GO" id="GO:0003746">
    <property type="term" value="F:translation elongation factor activity"/>
    <property type="evidence" value="ECO:0007669"/>
    <property type="project" value="UniProtKB-KW"/>
</dbReference>
<evidence type="ECO:0000256" key="1">
    <source>
        <dbReference type="ARBA" id="ARBA00008213"/>
    </source>
</evidence>
<organism evidence="12 13">
    <name type="scientific">Celerinatantimonas diazotrophica</name>
    <dbReference type="NCBI Taxonomy" id="412034"/>
    <lineage>
        <taxon>Bacteria</taxon>
        <taxon>Pseudomonadati</taxon>
        <taxon>Pseudomonadota</taxon>
        <taxon>Gammaproteobacteria</taxon>
        <taxon>Celerinatantimonadaceae</taxon>
        <taxon>Celerinatantimonas</taxon>
    </lineage>
</organism>
<dbReference type="InterPro" id="IPR001437">
    <property type="entry name" value="Tscrpt_elong_fac_GreA/B_C"/>
</dbReference>
<dbReference type="SUPFAM" id="SSF54534">
    <property type="entry name" value="FKBP-like"/>
    <property type="match status" value="1"/>
</dbReference>
<evidence type="ECO:0000313" key="12">
    <source>
        <dbReference type="EMBL" id="TCK58872.1"/>
    </source>
</evidence>
<dbReference type="InterPro" id="IPR006359">
    <property type="entry name" value="Tscrpt_elong_fac_GreA"/>
</dbReference>
<dbReference type="FunFam" id="1.10.287.180:FF:000001">
    <property type="entry name" value="Transcription elongation factor GreA"/>
    <property type="match status" value="1"/>
</dbReference>
<dbReference type="Gene3D" id="1.10.287.180">
    <property type="entry name" value="Transcription elongation factor, GreA/GreB, N-terminal domain"/>
    <property type="match status" value="1"/>
</dbReference>
<evidence type="ECO:0000259" key="10">
    <source>
        <dbReference type="Pfam" id="PF01272"/>
    </source>
</evidence>
<dbReference type="OrthoDB" id="9808774at2"/>
<dbReference type="InterPro" id="IPR018151">
    <property type="entry name" value="TF_GreA/GreB_CS"/>
</dbReference>
<dbReference type="GO" id="GO:0006354">
    <property type="term" value="P:DNA-templated transcription elongation"/>
    <property type="evidence" value="ECO:0007669"/>
    <property type="project" value="TreeGrafter"/>
</dbReference>
<keyword evidence="5 8" id="KW-0804">Transcription</keyword>
<dbReference type="Gene3D" id="3.10.50.30">
    <property type="entry name" value="Transcription elongation factor, GreA/GreB, C-terminal domain"/>
    <property type="match status" value="1"/>
</dbReference>
<dbReference type="FunFam" id="3.10.50.30:FF:000001">
    <property type="entry name" value="Transcription elongation factor GreA"/>
    <property type="match status" value="1"/>
</dbReference>
<feature type="domain" description="Transcription elongation factor GreA/GreB N-terminal" evidence="11">
    <location>
        <begin position="4"/>
        <end position="74"/>
    </location>
</feature>
<sequence>MNQIPMTVRGAQKLREELDHLKTVRRPEITAAIAEAREHGDLKENAEYHAAREQQGFCEGRIQEIEAKLSNVQVIDVSKIPNNGKVIFGATISLVNLDTEKEVEYRIVGDDEADIKQNLISVNSPIARALIGKELDDVVEVKTPGGVVEYEITNVEYIA</sequence>
<dbReference type="PIRSF" id="PIRSF006092">
    <property type="entry name" value="GreA_GreB"/>
    <property type="match status" value="1"/>
</dbReference>
<dbReference type="InterPro" id="IPR023459">
    <property type="entry name" value="Tscrpt_elong_fac_GreA/B_fam"/>
</dbReference>
<keyword evidence="13" id="KW-1185">Reference proteome</keyword>
<dbReference type="Proteomes" id="UP000295565">
    <property type="component" value="Unassembled WGS sequence"/>
</dbReference>
<dbReference type="InterPro" id="IPR036805">
    <property type="entry name" value="Tscrpt_elong_fac_GreA/B_N_sf"/>
</dbReference>
<comment type="function">
    <text evidence="6 8 9">Necessary for efficient RNA polymerase transcription elongation past template-encoded arresting sites. The arresting sites in DNA have the property of trapping a certain fraction of elongating RNA polymerases that pass through, resulting in locked ternary complexes. Cleavage of the nascent transcript by cleavage factors such as GreA or GreB allows the resumption of elongation from the new 3'terminus. GreA releases sequences of 2 to 3 nucleotides.</text>
</comment>
<dbReference type="Pfam" id="PF01272">
    <property type="entry name" value="GreA_GreB"/>
    <property type="match status" value="1"/>
</dbReference>
<dbReference type="PROSITE" id="PS00830">
    <property type="entry name" value="GREAB_2"/>
    <property type="match status" value="1"/>
</dbReference>
<keyword evidence="12" id="KW-0251">Elongation factor</keyword>
<dbReference type="SUPFAM" id="SSF46557">
    <property type="entry name" value="GreA transcript cleavage protein, N-terminal domain"/>
    <property type="match status" value="1"/>
</dbReference>
<reference evidence="12 13" key="1">
    <citation type="submission" date="2019-03" db="EMBL/GenBank/DDBJ databases">
        <title>Genomic Encyclopedia of Type Strains, Phase IV (KMG-IV): sequencing the most valuable type-strain genomes for metagenomic binning, comparative biology and taxonomic classification.</title>
        <authorList>
            <person name="Goeker M."/>
        </authorList>
    </citation>
    <scope>NUCLEOTIDE SEQUENCE [LARGE SCALE GENOMIC DNA]</scope>
    <source>
        <strain evidence="12 13">DSM 18577</strain>
    </source>
</reference>
<evidence type="ECO:0000256" key="3">
    <source>
        <dbReference type="ARBA" id="ARBA00023015"/>
    </source>
</evidence>
<evidence type="ECO:0000256" key="2">
    <source>
        <dbReference type="ARBA" id="ARBA00013729"/>
    </source>
</evidence>
<dbReference type="NCBIfam" id="TIGR01462">
    <property type="entry name" value="greA"/>
    <property type="match status" value="1"/>
</dbReference>
<dbReference type="NCBIfam" id="NF001261">
    <property type="entry name" value="PRK00226.1-2"/>
    <property type="match status" value="1"/>
</dbReference>
<keyword evidence="12" id="KW-0648">Protein biosynthesis</keyword>
<dbReference type="InterPro" id="IPR028624">
    <property type="entry name" value="Tscrpt_elong_fac_GreA/B"/>
</dbReference>
<dbReference type="PROSITE" id="PS00829">
    <property type="entry name" value="GREAB_1"/>
    <property type="match status" value="1"/>
</dbReference>
<dbReference type="AlphaFoldDB" id="A0A4R1K444"/>
<evidence type="ECO:0000256" key="5">
    <source>
        <dbReference type="ARBA" id="ARBA00023163"/>
    </source>
</evidence>
<accession>A0A4R1K444</accession>
<evidence type="ECO:0000313" key="13">
    <source>
        <dbReference type="Proteomes" id="UP000295565"/>
    </source>
</evidence>
<dbReference type="GO" id="GO:0003677">
    <property type="term" value="F:DNA binding"/>
    <property type="evidence" value="ECO:0007669"/>
    <property type="project" value="UniProtKB-UniRule"/>
</dbReference>
<dbReference type="InterPro" id="IPR022691">
    <property type="entry name" value="Tscrpt_elong_fac_GreA/B_N"/>
</dbReference>
<dbReference type="InterPro" id="IPR036953">
    <property type="entry name" value="GreA/GreB_C_sf"/>
</dbReference>
<gene>
    <name evidence="8" type="primary">greA</name>
    <name evidence="12" type="ORF">EV690_1027</name>
</gene>
<name>A0A4R1K444_9GAMM</name>
<dbReference type="GO" id="GO:0032784">
    <property type="term" value="P:regulation of DNA-templated transcription elongation"/>
    <property type="evidence" value="ECO:0007669"/>
    <property type="project" value="UniProtKB-UniRule"/>
</dbReference>
<dbReference type="PANTHER" id="PTHR30437">
    <property type="entry name" value="TRANSCRIPTION ELONGATION FACTOR GREA"/>
    <property type="match status" value="1"/>
</dbReference>
<dbReference type="HAMAP" id="MF_00105">
    <property type="entry name" value="GreA_GreB"/>
    <property type="match status" value="1"/>
</dbReference>
<dbReference type="RefSeq" id="WP_131911818.1">
    <property type="nucleotide sequence ID" value="NZ_OU594967.1"/>
</dbReference>
<comment type="similarity">
    <text evidence="1 8 9">Belongs to the GreA/GreB family.</text>
</comment>
<evidence type="ECO:0000256" key="6">
    <source>
        <dbReference type="ARBA" id="ARBA00024916"/>
    </source>
</evidence>